<accession>A0ABV1KFS5</accession>
<protein>
    <submittedName>
        <fullName evidence="10">Dihydroxy-acid dehydratase</fullName>
    </submittedName>
</protein>
<reference evidence="10 11" key="1">
    <citation type="submission" date="2024-03" db="EMBL/GenBank/DDBJ databases">
        <title>Draft genome sequence of Pseudonocardia nematodicida JCM 31783.</title>
        <authorList>
            <person name="Butdee W."/>
            <person name="Duangmal K."/>
        </authorList>
    </citation>
    <scope>NUCLEOTIDE SEQUENCE [LARGE SCALE GENOMIC DNA]</scope>
    <source>
        <strain evidence="10 11">JCM 31783</strain>
    </source>
</reference>
<evidence type="ECO:0000256" key="4">
    <source>
        <dbReference type="ARBA" id="ARBA00023004"/>
    </source>
</evidence>
<dbReference type="Pfam" id="PF24877">
    <property type="entry name" value="ILV_EDD_C"/>
    <property type="match status" value="1"/>
</dbReference>
<dbReference type="Gene3D" id="3.50.30.80">
    <property type="entry name" value="IlvD/EDD C-terminal domain-like"/>
    <property type="match status" value="1"/>
</dbReference>
<dbReference type="Pfam" id="PF00920">
    <property type="entry name" value="ILVD_EDD_N"/>
    <property type="match status" value="1"/>
</dbReference>
<keyword evidence="2" id="KW-0001">2Fe-2S</keyword>
<keyword evidence="7" id="KW-0100">Branched-chain amino acid biosynthesis</keyword>
<sequence length="561" mass="59513">MTQEPQGVDGRLTQYGDAGFARFLRRAFLASAGWDEQDLTRPVVGIVNIASDFTTCHRDMPQLVEHVKRGVLEDGGIPFVFPAMSLGEILTNPTTMLFRNLMAMELEEQLTSQPMDAVVLLGGCDKTLPAELMAAASANIPSIALVVGPMSVGNWRGERLGACTDCRRMWTEHRGGNLDGDEIAEVREELCPTAGTCMVMGTASTMACIAEAMGIMLPYAGSAPAVSAQRLRLGTATGRRAVELAHSGRRPRDVLTAANFRNGLRVLAAVSGSTNAVLHLMAIARRAGVPLGADDVHDICAQVPVLADCKPAGSGYLPDLHRDGGVPALLKELEPVLELDAPTVSGQKLGELVSGYAPAAADQTTIRRLDAPLKPPGALVTIRGSLAPDGAIVKAAAATPALLTHEGPAYVFDSLDQLAAELDDESLGLTPDHVLVMRNIGPIGAGMPEAGSIPIPAYLARRGLRDMVRISDGRMSGTAYGTVVLHVAPEAAAGGPLALVRTGDRIRLDVPHRTVDLLVDEAELARRRAELKPRELPQRGWRRLYATTVTQADTGVDLDFL</sequence>
<dbReference type="SUPFAM" id="SSF143975">
    <property type="entry name" value="IlvD/EDD N-terminal domain-like"/>
    <property type="match status" value="1"/>
</dbReference>
<feature type="domain" description="Dihydroxy-acid/6-phosphogluconate dehydratase N-terminal" evidence="8">
    <location>
        <begin position="41"/>
        <end position="351"/>
    </location>
</feature>
<evidence type="ECO:0000256" key="3">
    <source>
        <dbReference type="ARBA" id="ARBA00022723"/>
    </source>
</evidence>
<comment type="similarity">
    <text evidence="1">Belongs to the IlvD/Edd family.</text>
</comment>
<feature type="domain" description="Dihydroxy-acid/6-phosphogluconate dehydratase C-terminal" evidence="9">
    <location>
        <begin position="365"/>
        <end position="555"/>
    </location>
</feature>
<keyword evidence="11" id="KW-1185">Reference proteome</keyword>
<evidence type="ECO:0000256" key="6">
    <source>
        <dbReference type="ARBA" id="ARBA00023239"/>
    </source>
</evidence>
<evidence type="ECO:0000313" key="11">
    <source>
        <dbReference type="Proteomes" id="UP001494902"/>
    </source>
</evidence>
<gene>
    <name evidence="10" type="ORF">WIS52_19875</name>
</gene>
<keyword evidence="7" id="KW-0028">Amino-acid biosynthesis</keyword>
<evidence type="ECO:0000256" key="5">
    <source>
        <dbReference type="ARBA" id="ARBA00023014"/>
    </source>
</evidence>
<dbReference type="NCBIfam" id="NF004784">
    <property type="entry name" value="PRK06131.1"/>
    <property type="match status" value="1"/>
</dbReference>
<evidence type="ECO:0000259" key="9">
    <source>
        <dbReference type="Pfam" id="PF24877"/>
    </source>
</evidence>
<dbReference type="InterPro" id="IPR000581">
    <property type="entry name" value="ILV_EDD_N"/>
</dbReference>
<evidence type="ECO:0000259" key="8">
    <source>
        <dbReference type="Pfam" id="PF00920"/>
    </source>
</evidence>
<dbReference type="PROSITE" id="PS00886">
    <property type="entry name" value="ILVD_EDD_1"/>
    <property type="match status" value="1"/>
</dbReference>
<keyword evidence="5" id="KW-0411">Iron-sulfur</keyword>
<keyword evidence="6" id="KW-0456">Lyase</keyword>
<keyword evidence="4" id="KW-0408">Iron</keyword>
<dbReference type="SUPFAM" id="SSF52016">
    <property type="entry name" value="LeuD/IlvD-like"/>
    <property type="match status" value="1"/>
</dbReference>
<dbReference type="InterPro" id="IPR042096">
    <property type="entry name" value="Dihydro-acid_dehy_C"/>
</dbReference>
<dbReference type="InterPro" id="IPR052352">
    <property type="entry name" value="Sugar_Degrad_Dehydratases"/>
</dbReference>
<comment type="caution">
    <text evidence="10">The sequence shown here is derived from an EMBL/GenBank/DDBJ whole genome shotgun (WGS) entry which is preliminary data.</text>
</comment>
<dbReference type="EMBL" id="JBEDNQ010000008">
    <property type="protein sequence ID" value="MEQ3552733.1"/>
    <property type="molecule type" value="Genomic_DNA"/>
</dbReference>
<dbReference type="RefSeq" id="WP_349299803.1">
    <property type="nucleotide sequence ID" value="NZ_JBEDNQ010000008.1"/>
</dbReference>
<dbReference type="InterPro" id="IPR020558">
    <property type="entry name" value="DiOHA_6PGluconate_deHydtase_CS"/>
</dbReference>
<dbReference type="Proteomes" id="UP001494902">
    <property type="component" value="Unassembled WGS sequence"/>
</dbReference>
<dbReference type="PANTHER" id="PTHR43183:SF1">
    <property type="entry name" value="HYPOTHETICAL DIHYDROXY-ACID DEHYDRATASE (EUROFUNG)-RELATED"/>
    <property type="match status" value="1"/>
</dbReference>
<evidence type="ECO:0000256" key="2">
    <source>
        <dbReference type="ARBA" id="ARBA00022714"/>
    </source>
</evidence>
<name>A0ABV1KFS5_9PSEU</name>
<organism evidence="10 11">
    <name type="scientific">Pseudonocardia nematodicida</name>
    <dbReference type="NCBI Taxonomy" id="1206997"/>
    <lineage>
        <taxon>Bacteria</taxon>
        <taxon>Bacillati</taxon>
        <taxon>Actinomycetota</taxon>
        <taxon>Actinomycetes</taxon>
        <taxon>Pseudonocardiales</taxon>
        <taxon>Pseudonocardiaceae</taxon>
        <taxon>Pseudonocardia</taxon>
    </lineage>
</organism>
<keyword evidence="3" id="KW-0479">Metal-binding</keyword>
<evidence type="ECO:0000256" key="1">
    <source>
        <dbReference type="ARBA" id="ARBA00006486"/>
    </source>
</evidence>
<proteinExistence type="inferred from homology"/>
<evidence type="ECO:0000256" key="7">
    <source>
        <dbReference type="ARBA" id="ARBA00023304"/>
    </source>
</evidence>
<dbReference type="InterPro" id="IPR037237">
    <property type="entry name" value="IlvD/EDD_N"/>
</dbReference>
<dbReference type="InterPro" id="IPR056740">
    <property type="entry name" value="ILV_EDD_C"/>
</dbReference>
<evidence type="ECO:0000313" key="10">
    <source>
        <dbReference type="EMBL" id="MEQ3552733.1"/>
    </source>
</evidence>
<dbReference type="PANTHER" id="PTHR43183">
    <property type="entry name" value="HYPOTHETICAL DIHYDROXYACID DEHYDRATASE (EUROFUNG)-RELATED"/>
    <property type="match status" value="1"/>
</dbReference>